<evidence type="ECO:0000256" key="2">
    <source>
        <dbReference type="ARBA" id="ARBA00007783"/>
    </source>
</evidence>
<evidence type="ECO:0000313" key="11">
    <source>
        <dbReference type="EMBL" id="KKU56763.1"/>
    </source>
</evidence>
<evidence type="ECO:0000256" key="7">
    <source>
        <dbReference type="ARBA" id="ARBA00022989"/>
    </source>
</evidence>
<protein>
    <recommendedName>
        <fullName evidence="9">Transport permease protein</fullName>
    </recommendedName>
</protein>
<gene>
    <name evidence="11" type="ORF">UX78_C0003G0039</name>
</gene>
<feature type="transmembrane region" description="Helical" evidence="9">
    <location>
        <begin position="244"/>
        <end position="264"/>
    </location>
</feature>
<keyword evidence="5" id="KW-0997">Cell inner membrane</keyword>
<feature type="transmembrane region" description="Helical" evidence="9">
    <location>
        <begin position="155"/>
        <end position="177"/>
    </location>
</feature>
<evidence type="ECO:0000256" key="9">
    <source>
        <dbReference type="RuleBase" id="RU361157"/>
    </source>
</evidence>
<dbReference type="PATRIC" id="fig|1618357.3.peg.235"/>
<dbReference type="PROSITE" id="PS51012">
    <property type="entry name" value="ABC_TM2"/>
    <property type="match status" value="1"/>
</dbReference>
<feature type="domain" description="ABC transmembrane type-2" evidence="10">
    <location>
        <begin position="46"/>
        <end position="267"/>
    </location>
</feature>
<dbReference type="EMBL" id="LCNM01000003">
    <property type="protein sequence ID" value="KKU56763.1"/>
    <property type="molecule type" value="Genomic_DNA"/>
</dbReference>
<dbReference type="GO" id="GO:0140359">
    <property type="term" value="F:ABC-type transporter activity"/>
    <property type="evidence" value="ECO:0007669"/>
    <property type="project" value="InterPro"/>
</dbReference>
<feature type="transmembrane region" description="Helical" evidence="9">
    <location>
        <begin position="45"/>
        <end position="67"/>
    </location>
</feature>
<evidence type="ECO:0000259" key="10">
    <source>
        <dbReference type="PROSITE" id="PS51012"/>
    </source>
</evidence>
<dbReference type="PANTHER" id="PTHR30413">
    <property type="entry name" value="INNER MEMBRANE TRANSPORT PERMEASE"/>
    <property type="match status" value="1"/>
</dbReference>
<dbReference type="AlphaFoldDB" id="A0A0G1TRI8"/>
<dbReference type="GO" id="GO:0005886">
    <property type="term" value="C:plasma membrane"/>
    <property type="evidence" value="ECO:0007669"/>
    <property type="project" value="UniProtKB-SubCell"/>
</dbReference>
<reference evidence="11 12" key="1">
    <citation type="journal article" date="2015" name="Nature">
        <title>rRNA introns, odd ribosomes, and small enigmatic genomes across a large radiation of phyla.</title>
        <authorList>
            <person name="Brown C.T."/>
            <person name="Hug L.A."/>
            <person name="Thomas B.C."/>
            <person name="Sharon I."/>
            <person name="Castelle C.J."/>
            <person name="Singh A."/>
            <person name="Wilkins M.J."/>
            <person name="Williams K.H."/>
            <person name="Banfield J.F."/>
        </authorList>
    </citation>
    <scope>NUCLEOTIDE SEQUENCE [LARGE SCALE GENOMIC DNA]</scope>
</reference>
<comment type="caution">
    <text evidence="11">The sequence shown here is derived from an EMBL/GenBank/DDBJ whole genome shotgun (WGS) entry which is preliminary data.</text>
</comment>
<keyword evidence="7 9" id="KW-1133">Transmembrane helix</keyword>
<sequence>MALPEIVIQPRRSLFSLNLQEIWQYRELFLTLAWRDIKVRYKQTVLGVIWAVVQPVLSTVIFTVFFGRLAGIPSGQLPYSLFVLIGLVFWNFFSGSLISISNSLVENEHIIKKVYFPRIVLPLSAVVTSCVDFFINLLILFAYAFYLGYPPHTSLIIILPLAFFTTILAAAGSGLFFSALNVKYRDVRYALPYFFQLLMFLTPVIYSLNIISGRNSLIMAVNPMTSVIESVRMSFSSDGSLNPGLLIISALSVLGTLLVGLWYFNRTESQFADIA</sequence>
<accession>A0A0G1TRI8</accession>
<dbReference type="Pfam" id="PF01061">
    <property type="entry name" value="ABC2_membrane"/>
    <property type="match status" value="1"/>
</dbReference>
<name>A0A0G1TRI8_9BACT</name>
<dbReference type="Proteomes" id="UP000034607">
    <property type="component" value="Unassembled WGS sequence"/>
</dbReference>
<evidence type="ECO:0000313" key="12">
    <source>
        <dbReference type="Proteomes" id="UP000034607"/>
    </source>
</evidence>
<evidence type="ECO:0000256" key="4">
    <source>
        <dbReference type="ARBA" id="ARBA00022475"/>
    </source>
</evidence>
<keyword evidence="6 9" id="KW-0812">Transmembrane</keyword>
<organism evidence="11 12">
    <name type="scientific">Candidatus Amesbacteria bacterium GW2011_GWA2_47_11</name>
    <dbReference type="NCBI Taxonomy" id="1618357"/>
    <lineage>
        <taxon>Bacteria</taxon>
        <taxon>Candidatus Amesiibacteriota</taxon>
    </lineage>
</organism>
<feature type="transmembrane region" description="Helical" evidence="9">
    <location>
        <begin position="119"/>
        <end position="149"/>
    </location>
</feature>
<evidence type="ECO:0000256" key="5">
    <source>
        <dbReference type="ARBA" id="ARBA00022519"/>
    </source>
</evidence>
<comment type="similarity">
    <text evidence="2 9">Belongs to the ABC-2 integral membrane protein family.</text>
</comment>
<proteinExistence type="inferred from homology"/>
<dbReference type="InterPro" id="IPR047817">
    <property type="entry name" value="ABC2_TM_bact-type"/>
</dbReference>
<dbReference type="InterPro" id="IPR013525">
    <property type="entry name" value="ABC2_TM"/>
</dbReference>
<feature type="transmembrane region" description="Helical" evidence="9">
    <location>
        <begin position="189"/>
        <end position="211"/>
    </location>
</feature>
<comment type="subcellular location">
    <subcellularLocation>
        <location evidence="1">Cell inner membrane</location>
        <topology evidence="1">Multi-pass membrane protein</topology>
    </subcellularLocation>
    <subcellularLocation>
        <location evidence="9">Cell membrane</location>
        <topology evidence="9">Multi-pass membrane protein</topology>
    </subcellularLocation>
</comment>
<evidence type="ECO:0000256" key="1">
    <source>
        <dbReference type="ARBA" id="ARBA00004429"/>
    </source>
</evidence>
<keyword evidence="8 9" id="KW-0472">Membrane</keyword>
<dbReference type="GO" id="GO:0015920">
    <property type="term" value="P:lipopolysaccharide transport"/>
    <property type="evidence" value="ECO:0007669"/>
    <property type="project" value="TreeGrafter"/>
</dbReference>
<dbReference type="PANTHER" id="PTHR30413:SF8">
    <property type="entry name" value="TRANSPORT PERMEASE PROTEIN"/>
    <property type="match status" value="1"/>
</dbReference>
<keyword evidence="4 9" id="KW-1003">Cell membrane</keyword>
<evidence type="ECO:0000256" key="8">
    <source>
        <dbReference type="ARBA" id="ARBA00023136"/>
    </source>
</evidence>
<evidence type="ECO:0000256" key="3">
    <source>
        <dbReference type="ARBA" id="ARBA00022448"/>
    </source>
</evidence>
<feature type="transmembrane region" description="Helical" evidence="9">
    <location>
        <begin position="79"/>
        <end position="98"/>
    </location>
</feature>
<evidence type="ECO:0000256" key="6">
    <source>
        <dbReference type="ARBA" id="ARBA00022692"/>
    </source>
</evidence>
<keyword evidence="3 9" id="KW-0813">Transport</keyword>